<reference evidence="2" key="2">
    <citation type="submission" date="2021-12" db="EMBL/GenBank/DDBJ databases">
        <title>Resequencing data analysis of finger millet.</title>
        <authorList>
            <person name="Hatakeyama M."/>
            <person name="Aluri S."/>
            <person name="Balachadran M.T."/>
            <person name="Sivarajan S.R."/>
            <person name="Poveda L."/>
            <person name="Shimizu-Inatsugi R."/>
            <person name="Schlapbach R."/>
            <person name="Sreeman S.M."/>
            <person name="Shimizu K.K."/>
        </authorList>
    </citation>
    <scope>NUCLEOTIDE SEQUENCE</scope>
</reference>
<comment type="caution">
    <text evidence="2">The sequence shown here is derived from an EMBL/GenBank/DDBJ whole genome shotgun (WGS) entry which is preliminary data.</text>
</comment>
<reference evidence="2" key="1">
    <citation type="journal article" date="2018" name="DNA Res.">
        <title>Multiple hybrid de novo genome assembly of finger millet, an orphan allotetraploid crop.</title>
        <authorList>
            <person name="Hatakeyama M."/>
            <person name="Aluri S."/>
            <person name="Balachadran M.T."/>
            <person name="Sivarajan S.R."/>
            <person name="Patrignani A."/>
            <person name="Gruter S."/>
            <person name="Poveda L."/>
            <person name="Shimizu-Inatsugi R."/>
            <person name="Baeten J."/>
            <person name="Francoijs K.J."/>
            <person name="Nataraja K.N."/>
            <person name="Reddy Y.A.N."/>
            <person name="Phadnis S."/>
            <person name="Ravikumar R.L."/>
            <person name="Schlapbach R."/>
            <person name="Sreeman S.M."/>
            <person name="Shimizu K.K."/>
        </authorList>
    </citation>
    <scope>NUCLEOTIDE SEQUENCE</scope>
</reference>
<proteinExistence type="predicted"/>
<dbReference type="Pfam" id="PF12937">
    <property type="entry name" value="F-box-like"/>
    <property type="match status" value="1"/>
</dbReference>
<dbReference type="InterPro" id="IPR001810">
    <property type="entry name" value="F-box_dom"/>
</dbReference>
<evidence type="ECO:0000259" key="1">
    <source>
        <dbReference type="Pfam" id="PF12937"/>
    </source>
</evidence>
<gene>
    <name evidence="2" type="primary">ga22065</name>
    <name evidence="2" type="ORF">PR202_ga22065</name>
</gene>
<name>A0AAV5D244_ELECO</name>
<sequence length="126" mass="14237">MRSHKKRSSSSSRRLSLSMVLEDEDLLGEILVRVALPTSLVRAALVCRHWLCVASDPGFLLRFHCLHPPRVLGFYMSSPQASTSPSSCRRLVISRRSSPTACAARRLGARRLRIPTIPRWRLFQIA</sequence>
<evidence type="ECO:0000313" key="3">
    <source>
        <dbReference type="Proteomes" id="UP001054889"/>
    </source>
</evidence>
<feature type="domain" description="F-box" evidence="1">
    <location>
        <begin position="25"/>
        <end position="66"/>
    </location>
</feature>
<organism evidence="2 3">
    <name type="scientific">Eleusine coracana subsp. coracana</name>
    <dbReference type="NCBI Taxonomy" id="191504"/>
    <lineage>
        <taxon>Eukaryota</taxon>
        <taxon>Viridiplantae</taxon>
        <taxon>Streptophyta</taxon>
        <taxon>Embryophyta</taxon>
        <taxon>Tracheophyta</taxon>
        <taxon>Spermatophyta</taxon>
        <taxon>Magnoliopsida</taxon>
        <taxon>Liliopsida</taxon>
        <taxon>Poales</taxon>
        <taxon>Poaceae</taxon>
        <taxon>PACMAD clade</taxon>
        <taxon>Chloridoideae</taxon>
        <taxon>Cynodonteae</taxon>
        <taxon>Eleusininae</taxon>
        <taxon>Eleusine</taxon>
    </lineage>
</organism>
<dbReference type="Proteomes" id="UP001054889">
    <property type="component" value="Unassembled WGS sequence"/>
</dbReference>
<protein>
    <recommendedName>
        <fullName evidence="1">F-box domain-containing protein</fullName>
    </recommendedName>
</protein>
<evidence type="ECO:0000313" key="2">
    <source>
        <dbReference type="EMBL" id="GJN04511.1"/>
    </source>
</evidence>
<dbReference type="AlphaFoldDB" id="A0AAV5D244"/>
<keyword evidence="3" id="KW-1185">Reference proteome</keyword>
<dbReference type="Gene3D" id="1.20.1280.50">
    <property type="match status" value="1"/>
</dbReference>
<dbReference type="SUPFAM" id="SSF81383">
    <property type="entry name" value="F-box domain"/>
    <property type="match status" value="1"/>
</dbReference>
<accession>A0AAV5D244</accession>
<dbReference type="PANTHER" id="PTHR33207">
    <property type="entry name" value="F-BOX DOMAIN CONTAINING PROTEIN-RELATED"/>
    <property type="match status" value="1"/>
</dbReference>
<dbReference type="InterPro" id="IPR036047">
    <property type="entry name" value="F-box-like_dom_sf"/>
</dbReference>
<dbReference type="EMBL" id="BQKI01000011">
    <property type="protein sequence ID" value="GJN04511.1"/>
    <property type="molecule type" value="Genomic_DNA"/>
</dbReference>